<accession>D8MK33</accession>
<keyword evidence="1" id="KW-0614">Plasmid</keyword>
<geneLocation type="plasmid" evidence="1 2">
    <name>pEB170</name>
</geneLocation>
<keyword evidence="2" id="KW-1185">Reference proteome</keyword>
<proteinExistence type="predicted"/>
<gene>
    <name evidence="1" type="ordered locus">EbC_pEb17201780</name>
</gene>
<reference evidence="1 2" key="1">
    <citation type="journal article" date="2010" name="BMC Genomics">
        <title>Genome comparison of the epiphytic bacteria Erwinia billingiae and E. tasmaniensis with the pear pathogen E. pyrifoliae.</title>
        <authorList>
            <person name="Kube M."/>
            <person name="Migdoll A.M."/>
            <person name="Gehring I."/>
            <person name="Heitmann K."/>
            <person name="Mayer Y."/>
            <person name="Kuhl H."/>
            <person name="Knaust F."/>
            <person name="Geider K."/>
            <person name="Reinhardt R."/>
        </authorList>
    </citation>
    <scope>NUCLEOTIDE SEQUENCE [LARGE SCALE GENOMIC DNA]</scope>
    <source>
        <strain evidence="1 2">Eb661</strain>
        <plasmid evidence="1">pEB170</plasmid>
    </source>
</reference>
<sequence length="82" mass="9268">MNIVEVSIIAPPAGEVNSGNAMRHTRISREDVVERDIAPEIRARSRHVAHCVQKRQTVRVPAMRVSEWGQFLRGLELKRALA</sequence>
<dbReference type="Proteomes" id="UP000008793">
    <property type="component" value="Plasmid pEB170"/>
</dbReference>
<evidence type="ECO:0000313" key="1">
    <source>
        <dbReference type="EMBL" id="CAX53631.1"/>
    </source>
</evidence>
<dbReference type="AlphaFoldDB" id="D8MK33"/>
<evidence type="ECO:0000313" key="2">
    <source>
        <dbReference type="Proteomes" id="UP000008793"/>
    </source>
</evidence>
<dbReference type="HOGENOM" id="CLU_166030_0_0_6"/>
<dbReference type="KEGG" id="ebi:EbC_pEb17201780"/>
<protein>
    <submittedName>
        <fullName evidence="1">Uncharacterized protein</fullName>
    </submittedName>
</protein>
<dbReference type="GeneID" id="90509923"/>
<organism evidence="2">
    <name type="scientific">Erwinia billingiae (strain Eb661)</name>
    <dbReference type="NCBI Taxonomy" id="634500"/>
    <lineage>
        <taxon>Bacteria</taxon>
        <taxon>Pseudomonadati</taxon>
        <taxon>Pseudomonadota</taxon>
        <taxon>Gammaproteobacteria</taxon>
        <taxon>Enterobacterales</taxon>
        <taxon>Erwiniaceae</taxon>
        <taxon>Erwinia</taxon>
    </lineage>
</organism>
<dbReference type="EMBL" id="FP236830">
    <property type="protein sequence ID" value="CAX53631.1"/>
    <property type="molecule type" value="Genomic_DNA"/>
</dbReference>
<dbReference type="RefSeq" id="WP_013199998.1">
    <property type="nucleotide sequence ID" value="NC_014305.1"/>
</dbReference>
<name>D8MK33_ERWBE</name>